<dbReference type="KEGG" id="din:Selin_1709"/>
<sequence>MNMNRDRHGKGKYDHFRGVTKMILKLNPSNSVVLGGREDESDH</sequence>
<gene>
    <name evidence="1" type="ordered locus">Selin_1709</name>
</gene>
<dbReference type="EMBL" id="CP002432">
    <property type="protein sequence ID" value="ADU66438.1"/>
    <property type="molecule type" value="Genomic_DNA"/>
</dbReference>
<keyword evidence="2" id="KW-1185">Reference proteome</keyword>
<dbReference type="Proteomes" id="UP000002572">
    <property type="component" value="Chromosome"/>
</dbReference>
<accession>E6W0U3</accession>
<dbReference type="HOGENOM" id="CLU_3232663_0_0_0"/>
<reference evidence="1 2" key="1">
    <citation type="submission" date="2010-12" db="EMBL/GenBank/DDBJ databases">
        <title>Complete sequence of Desulfurispirillum indicum S5.</title>
        <authorList>
            <consortium name="US DOE Joint Genome Institute"/>
            <person name="Lucas S."/>
            <person name="Copeland A."/>
            <person name="Lapidus A."/>
            <person name="Cheng J.-F."/>
            <person name="Goodwin L."/>
            <person name="Pitluck S."/>
            <person name="Chertkov O."/>
            <person name="Held B."/>
            <person name="Detter J.C."/>
            <person name="Han C."/>
            <person name="Tapia R."/>
            <person name="Land M."/>
            <person name="Hauser L."/>
            <person name="Kyrpides N."/>
            <person name="Ivanova N."/>
            <person name="Mikhailova N."/>
            <person name="Haggblom M."/>
            <person name="Rauschenbach I."/>
            <person name="Bini E."/>
            <person name="Woyke T."/>
        </authorList>
    </citation>
    <scope>NUCLEOTIDE SEQUENCE [LARGE SCALE GENOMIC DNA]</scope>
    <source>
        <strain evidence="2">ATCC BAA-1389 / DSM 22839 / S5</strain>
    </source>
</reference>
<proteinExistence type="predicted"/>
<evidence type="ECO:0000313" key="2">
    <source>
        <dbReference type="Proteomes" id="UP000002572"/>
    </source>
</evidence>
<name>E6W0U3_DESIS</name>
<dbReference type="AlphaFoldDB" id="E6W0U3"/>
<dbReference type="InParanoid" id="E6W0U3"/>
<evidence type="ECO:0000313" key="1">
    <source>
        <dbReference type="EMBL" id="ADU66438.1"/>
    </source>
</evidence>
<organism evidence="1 2">
    <name type="scientific">Desulfurispirillum indicum (strain ATCC BAA-1389 / DSM 22839 / S5)</name>
    <dbReference type="NCBI Taxonomy" id="653733"/>
    <lineage>
        <taxon>Bacteria</taxon>
        <taxon>Pseudomonadati</taxon>
        <taxon>Chrysiogenota</taxon>
        <taxon>Chrysiogenia</taxon>
        <taxon>Chrysiogenales</taxon>
        <taxon>Chrysiogenaceae</taxon>
        <taxon>Desulfurispirillum</taxon>
    </lineage>
</organism>
<protein>
    <submittedName>
        <fullName evidence="1">Uncharacterized protein</fullName>
    </submittedName>
</protein>